<reference evidence="2 3" key="1">
    <citation type="submission" date="2017-10" db="EMBL/GenBank/DDBJ databases">
        <title>Draft genome of Lysinibacillus fusiformis strain Juneja, a laboratory-derived pathogen of Drosophila melanogaster.</title>
        <authorList>
            <person name="Smith B.R."/>
            <person name="Unckless R.L."/>
        </authorList>
    </citation>
    <scope>NUCLEOTIDE SEQUENCE [LARGE SCALE GENOMIC DNA]</scope>
    <source>
        <strain evidence="2 3">Juneja</strain>
    </source>
</reference>
<comment type="caution">
    <text evidence="2">The sequence shown here is derived from an EMBL/GenBank/DDBJ whole genome shotgun (WGS) entry which is preliminary data.</text>
</comment>
<name>A0A2I0V2Q5_9BACI</name>
<sequence>MVKDLLETYLQNKGARKLGFGQHQSFYLRIYWLRKAIQQIEINNRFFYQKNASELIGLGTNMVNSLKHWIVAADICEVDKRGSDNKVIHRKSPFGEIFDSYDPYIELNDTASIIHYHLVDDIEPCTTWYWFFNEYDKTSFEKEEVLGDYLTWLNKNYESKNSTNTLERDLECLFKQYYSKSTITDPEEVIQSPLTSLKLIDEKEGRIYKKSPKYEEIGLSALMYVLLKYNQYEISIDEIENAKNLWGKVFNMQRSEIVKAIEQLASKSRYPLIFDRTNRLDLIRLEQEDPIEFLKEEYIRKERALK</sequence>
<evidence type="ECO:0000313" key="2">
    <source>
        <dbReference type="EMBL" id="PKU52583.1"/>
    </source>
</evidence>
<organism evidence="2 3">
    <name type="scientific">Lysinibacillus fusiformis</name>
    <dbReference type="NCBI Taxonomy" id="28031"/>
    <lineage>
        <taxon>Bacteria</taxon>
        <taxon>Bacillati</taxon>
        <taxon>Bacillota</taxon>
        <taxon>Bacilli</taxon>
        <taxon>Bacillales</taxon>
        <taxon>Bacillaceae</taxon>
        <taxon>Lysinibacillus</taxon>
    </lineage>
</organism>
<dbReference type="InterPro" id="IPR025248">
    <property type="entry name" value="DUF4007"/>
</dbReference>
<accession>A0A2I0V2Q5</accession>
<protein>
    <recommendedName>
        <fullName evidence="1">DUF4007 domain-containing protein</fullName>
    </recommendedName>
</protein>
<gene>
    <name evidence="2" type="ORF">CRI88_09720</name>
</gene>
<dbReference type="AlphaFoldDB" id="A0A2I0V2Q5"/>
<dbReference type="EMBL" id="PDFK01000002">
    <property type="protein sequence ID" value="PKU52583.1"/>
    <property type="molecule type" value="Genomic_DNA"/>
</dbReference>
<evidence type="ECO:0000259" key="1">
    <source>
        <dbReference type="Pfam" id="PF13182"/>
    </source>
</evidence>
<dbReference type="Pfam" id="PF13182">
    <property type="entry name" value="DUF4007"/>
    <property type="match status" value="1"/>
</dbReference>
<feature type="domain" description="DUF4007" evidence="1">
    <location>
        <begin position="20"/>
        <end position="298"/>
    </location>
</feature>
<dbReference type="Proteomes" id="UP000234956">
    <property type="component" value="Unassembled WGS sequence"/>
</dbReference>
<evidence type="ECO:0000313" key="3">
    <source>
        <dbReference type="Proteomes" id="UP000234956"/>
    </source>
</evidence>
<proteinExistence type="predicted"/>